<proteinExistence type="predicted"/>
<sequence>MPTKSQRKLFSAEKTLLKKRGADEVIHHKPDPGVDTSQILAAIEGLKKSVEKAAAPVTAADLPEMGVLRGQLHEMRESIDKTKLEIASMRKPGEGDDRLVTAAMELDAIVKATEEATNNILSAAEDIDERVQKLKDRIGDVGAIQILDEISGLTIQVFENCNFQDITGQRTNKVVKTINYLEDRIHTMINIWGEEEFEGLVLPEAESDQDKKLLQGPQLEGAGVSQSDIDALFD</sequence>
<comment type="caution">
    <text evidence="2">The sequence shown here is derived from an EMBL/GenBank/DDBJ whole genome shotgun (WGS) entry which is preliminary data.</text>
</comment>
<accession>A0A4R3J6K5</accession>
<dbReference type="SUPFAM" id="SSF75708">
    <property type="entry name" value="Chemotaxis phosphatase CheZ"/>
    <property type="match status" value="1"/>
</dbReference>
<reference evidence="2 3" key="1">
    <citation type="submission" date="2019-03" db="EMBL/GenBank/DDBJ databases">
        <title>Genomic Encyclopedia of Type Strains, Phase IV (KMG-IV): sequencing the most valuable type-strain genomes for metagenomic binning, comparative biology and taxonomic classification.</title>
        <authorList>
            <person name="Goeker M."/>
        </authorList>
    </citation>
    <scope>NUCLEOTIDE SEQUENCE [LARGE SCALE GENOMIC DNA]</scope>
    <source>
        <strain evidence="2 3">DSM 101688</strain>
    </source>
</reference>
<gene>
    <name evidence="2" type="ORF">EDD55_109136</name>
</gene>
<feature type="region of interest" description="Disordered" evidence="1">
    <location>
        <begin position="208"/>
        <end position="234"/>
    </location>
</feature>
<dbReference type="Gene3D" id="1.10.287.500">
    <property type="entry name" value="Helix hairpin bin"/>
    <property type="match status" value="2"/>
</dbReference>
<dbReference type="EMBL" id="SLZW01000009">
    <property type="protein sequence ID" value="TCS60974.1"/>
    <property type="molecule type" value="Genomic_DNA"/>
</dbReference>
<keyword evidence="3" id="KW-1185">Reference proteome</keyword>
<protein>
    <submittedName>
        <fullName evidence="2">Chemotaxis regulatin CheY-phosphate phosphatase CheZ</fullName>
    </submittedName>
</protein>
<evidence type="ECO:0000256" key="1">
    <source>
        <dbReference type="SAM" id="MobiDB-lite"/>
    </source>
</evidence>
<dbReference type="RefSeq" id="WP_132939790.1">
    <property type="nucleotide sequence ID" value="NZ_CP119676.1"/>
</dbReference>
<evidence type="ECO:0000313" key="2">
    <source>
        <dbReference type="EMBL" id="TCS60974.1"/>
    </source>
</evidence>
<dbReference type="AlphaFoldDB" id="A0A4R3J6K5"/>
<organism evidence="2 3">
    <name type="scientific">Varunaivibrio sulfuroxidans</name>
    <dbReference type="NCBI Taxonomy" id="1773489"/>
    <lineage>
        <taxon>Bacteria</taxon>
        <taxon>Pseudomonadati</taxon>
        <taxon>Pseudomonadota</taxon>
        <taxon>Alphaproteobacteria</taxon>
        <taxon>Rhodospirillales</taxon>
        <taxon>Magnetovibrionaceae</taxon>
        <taxon>Varunaivibrio</taxon>
    </lineage>
</organism>
<name>A0A4R3J6K5_9PROT</name>
<dbReference type="OrthoDB" id="7269965at2"/>
<evidence type="ECO:0000313" key="3">
    <source>
        <dbReference type="Proteomes" id="UP000295304"/>
    </source>
</evidence>
<dbReference type="Proteomes" id="UP000295304">
    <property type="component" value="Unassembled WGS sequence"/>
</dbReference>